<organism evidence="1 2">
    <name type="scientific">Onchocerca volvulus</name>
    <dbReference type="NCBI Taxonomy" id="6282"/>
    <lineage>
        <taxon>Eukaryota</taxon>
        <taxon>Metazoa</taxon>
        <taxon>Ecdysozoa</taxon>
        <taxon>Nematoda</taxon>
        <taxon>Chromadorea</taxon>
        <taxon>Rhabditida</taxon>
        <taxon>Spirurina</taxon>
        <taxon>Spiruromorpha</taxon>
        <taxon>Filarioidea</taxon>
        <taxon>Onchocercidae</taxon>
        <taxon>Onchocerca</taxon>
    </lineage>
</organism>
<keyword evidence="2" id="KW-1185">Reference proteome</keyword>
<dbReference type="EMBL" id="CMVM020000523">
    <property type="status" value="NOT_ANNOTATED_CDS"/>
    <property type="molecule type" value="Genomic_DNA"/>
</dbReference>
<evidence type="ECO:0000313" key="2">
    <source>
        <dbReference type="Proteomes" id="UP000024404"/>
    </source>
</evidence>
<reference evidence="1" key="2">
    <citation type="submission" date="2022-06" db="UniProtKB">
        <authorList>
            <consortium name="EnsemblMetazoa"/>
        </authorList>
    </citation>
    <scope>IDENTIFICATION</scope>
</reference>
<accession>A0A8R1XS29</accession>
<protein>
    <submittedName>
        <fullName evidence="1">Uncharacterized protein</fullName>
    </submittedName>
</protein>
<reference evidence="2" key="1">
    <citation type="submission" date="2013-10" db="EMBL/GenBank/DDBJ databases">
        <title>Genome sequencing of Onchocerca volvulus.</title>
        <authorList>
            <person name="Cotton J."/>
            <person name="Tsai J."/>
            <person name="Stanley E."/>
            <person name="Tracey A."/>
            <person name="Holroyd N."/>
            <person name="Lustigman S."/>
            <person name="Berriman M."/>
        </authorList>
    </citation>
    <scope>NUCLEOTIDE SEQUENCE</scope>
</reference>
<dbReference type="Proteomes" id="UP000024404">
    <property type="component" value="Unassembled WGS sequence"/>
</dbReference>
<dbReference type="AlphaFoldDB" id="A0A8R1XS29"/>
<dbReference type="EnsemblMetazoa" id="OVOC12558.1">
    <property type="protein sequence ID" value="OVOC12558.1"/>
    <property type="gene ID" value="WBGene00249367"/>
</dbReference>
<sequence length="468" mass="53684">MAQSSGNYCLVLKILEFITCPNSVLTLQYATSTTNEYFIGVDHFISLLFSSIFCTYYKSIHCVKKSFEEVNSDGFDEANECLNVIMQSYPTRKTLMQYIATLSNKDLLSTRALVFALNSTCKLFYKLPSEKLNQRIKPLFMRSTRKSGSTYVSMVPKDRISSRRGNNGEMLDATHMVLTSLNCLTENVKFLEMIAHTWKFSEVKEMHFTLLLISLCFIAIDGGPITTIPTEETNRDGFIEKCEDLNILMNAPYSVQKEIAKYFVTFNNSDLLSVAATCKSLCGFTKKMLNERMKPLIITNGTTDQQIFSIYEENLYTHDFLMLNQVNSQFCLQKLSDKISLFFPDDGLINIHPRSAVIFPKFYNASVDFFVYDSRHVFYSPFQSKMVSRIFYDRESNYGFLDSALDLLIETPCFFLYCSRNLKLGLLNLYHKYDNTTRPTSTISTQPFDLAEAHPLTMILWSGPLAYL</sequence>
<evidence type="ECO:0000313" key="1">
    <source>
        <dbReference type="EnsemblMetazoa" id="OVOC12558.1"/>
    </source>
</evidence>
<name>A0A8R1XS29_ONCVO</name>
<proteinExistence type="predicted"/>